<dbReference type="RefSeq" id="XP_053581320.1">
    <property type="nucleotide sequence ID" value="XM_053732407.1"/>
</dbReference>
<evidence type="ECO:0000256" key="1">
    <source>
        <dbReference type="SAM" id="MobiDB-lite"/>
    </source>
</evidence>
<dbReference type="KEGG" id="crq:GCK72_018129"/>
<feature type="region of interest" description="Disordered" evidence="1">
    <location>
        <begin position="1"/>
        <end position="24"/>
    </location>
</feature>
<comment type="caution">
    <text evidence="2">The sequence shown here is derived from an EMBL/GenBank/DDBJ whole genome shotgun (WGS) entry which is preliminary data.</text>
</comment>
<dbReference type="CTD" id="78776631"/>
<proteinExistence type="predicted"/>
<reference evidence="2 3" key="1">
    <citation type="submission" date="2019-12" db="EMBL/GenBank/DDBJ databases">
        <title>Chromosome-level assembly of the Caenorhabditis remanei genome.</title>
        <authorList>
            <person name="Teterina A.A."/>
            <person name="Willis J.H."/>
            <person name="Phillips P.C."/>
        </authorList>
    </citation>
    <scope>NUCLEOTIDE SEQUENCE [LARGE SCALE GENOMIC DNA]</scope>
    <source>
        <strain evidence="2 3">PX506</strain>
        <tissue evidence="2">Whole organism</tissue>
    </source>
</reference>
<name>A0A6A5GAC2_CAERE</name>
<feature type="compositionally biased region" description="Polar residues" evidence="1">
    <location>
        <begin position="1"/>
        <end position="16"/>
    </location>
</feature>
<sequence length="156" mass="16831">MWDTISGVSKASTNHSAPRFLQPPPAPVSTTICPGFTFDSLSALYTVTPAQRIGAAAARLVSLLILAASTPRIVSLVSEFPSGNILSNLNNTSSSFVSSNQWADTHSFQVSKPNVKIGVADSRIFDFDKDLIISWSIEDESTLGGWEFNGHLEKEM</sequence>
<dbReference type="GeneID" id="78776631"/>
<accession>A0A6A5GAC2</accession>
<evidence type="ECO:0000313" key="3">
    <source>
        <dbReference type="Proteomes" id="UP000483820"/>
    </source>
</evidence>
<dbReference type="EMBL" id="WUAV01000005">
    <property type="protein sequence ID" value="KAF1751575.1"/>
    <property type="molecule type" value="Genomic_DNA"/>
</dbReference>
<dbReference type="Proteomes" id="UP000483820">
    <property type="component" value="Chromosome V"/>
</dbReference>
<protein>
    <submittedName>
        <fullName evidence="2">Uncharacterized protein</fullName>
    </submittedName>
</protein>
<dbReference type="AlphaFoldDB" id="A0A6A5GAC2"/>
<evidence type="ECO:0000313" key="2">
    <source>
        <dbReference type="EMBL" id="KAF1751575.1"/>
    </source>
</evidence>
<gene>
    <name evidence="2" type="ORF">GCK72_018129</name>
</gene>
<organism evidence="2 3">
    <name type="scientific">Caenorhabditis remanei</name>
    <name type="common">Caenorhabditis vulgaris</name>
    <dbReference type="NCBI Taxonomy" id="31234"/>
    <lineage>
        <taxon>Eukaryota</taxon>
        <taxon>Metazoa</taxon>
        <taxon>Ecdysozoa</taxon>
        <taxon>Nematoda</taxon>
        <taxon>Chromadorea</taxon>
        <taxon>Rhabditida</taxon>
        <taxon>Rhabditina</taxon>
        <taxon>Rhabditomorpha</taxon>
        <taxon>Rhabditoidea</taxon>
        <taxon>Rhabditidae</taxon>
        <taxon>Peloderinae</taxon>
        <taxon>Caenorhabditis</taxon>
    </lineage>
</organism>